<evidence type="ECO:0000256" key="23">
    <source>
        <dbReference type="SAM" id="Phobius"/>
    </source>
</evidence>
<dbReference type="InterPro" id="IPR011009">
    <property type="entry name" value="Kinase-like_dom_sf"/>
</dbReference>
<dbReference type="Proteomes" id="UP000818029">
    <property type="component" value="Chromosome D05"/>
</dbReference>
<dbReference type="InterPro" id="IPR008271">
    <property type="entry name" value="Ser/Thr_kinase_AS"/>
</dbReference>
<dbReference type="InterPro" id="IPR001611">
    <property type="entry name" value="Leu-rich_rpt"/>
</dbReference>
<dbReference type="Pfam" id="PF23598">
    <property type="entry name" value="LRR_14"/>
    <property type="match status" value="1"/>
</dbReference>
<evidence type="ECO:0000256" key="14">
    <source>
        <dbReference type="ARBA" id="ARBA00022777"/>
    </source>
</evidence>
<keyword evidence="6" id="KW-0723">Serine/threonine-protein kinase</keyword>
<evidence type="ECO:0000256" key="1">
    <source>
        <dbReference type="ARBA" id="ARBA00004162"/>
    </source>
</evidence>
<reference evidence="25" key="1">
    <citation type="journal article" date="2020" name="Nat. Genet.">
        <title>Genomic diversifications of five Gossypium allopolyploid species and their impact on cotton improvement.</title>
        <authorList>
            <person name="Chen Z.J."/>
            <person name="Sreedasyam A."/>
            <person name="Ando A."/>
            <person name="Song Q."/>
            <person name="De Santiago L.M."/>
            <person name="Hulse-Kemp A.M."/>
            <person name="Ding M."/>
            <person name="Ye W."/>
            <person name="Kirkbride R.C."/>
            <person name="Jenkins J."/>
            <person name="Plott C."/>
            <person name="Lovell J."/>
            <person name="Lin Y.M."/>
            <person name="Vaughn R."/>
            <person name="Liu B."/>
            <person name="Simpson S."/>
            <person name="Scheffler B.E."/>
            <person name="Wen L."/>
            <person name="Saski C.A."/>
            <person name="Grover C.E."/>
            <person name="Hu G."/>
            <person name="Conover J.L."/>
            <person name="Carlson J.W."/>
            <person name="Shu S."/>
            <person name="Boston L.B."/>
            <person name="Williams M."/>
            <person name="Peterson D.G."/>
            <person name="McGee K."/>
            <person name="Jones D.C."/>
            <person name="Wendel J.F."/>
            <person name="Stelly D.M."/>
            <person name="Grimwood J."/>
            <person name="Schmutz J."/>
        </authorList>
    </citation>
    <scope>NUCLEOTIDE SEQUENCE [LARGE SCALE GENOMIC DNA]</scope>
    <source>
        <strain evidence="25">cv. TM-1</strain>
    </source>
</reference>
<dbReference type="FunFam" id="3.30.200.20:FF:000432">
    <property type="entry name" value="LRR receptor-like serine/threonine-protein kinase EFR"/>
    <property type="match status" value="1"/>
</dbReference>
<dbReference type="PANTHER" id="PTHR27008">
    <property type="entry name" value="OS04G0122200 PROTEIN"/>
    <property type="match status" value="1"/>
</dbReference>
<dbReference type="InterPro" id="IPR055414">
    <property type="entry name" value="LRR_R13L4/SHOC2-like"/>
</dbReference>
<evidence type="ECO:0000256" key="6">
    <source>
        <dbReference type="ARBA" id="ARBA00022527"/>
    </source>
</evidence>
<keyword evidence="8" id="KW-0433">Leucine-rich repeat</keyword>
<dbReference type="OMA" id="CKDMEIM"/>
<dbReference type="STRING" id="3635.A0A1U8JAZ6"/>
<dbReference type="Gene3D" id="3.30.200.20">
    <property type="entry name" value="Phosphorylase Kinase, domain 1"/>
    <property type="match status" value="1"/>
</dbReference>
<keyword evidence="18" id="KW-0675">Receptor</keyword>
<evidence type="ECO:0000256" key="9">
    <source>
        <dbReference type="ARBA" id="ARBA00022679"/>
    </source>
</evidence>
<dbReference type="Pfam" id="PF13855">
    <property type="entry name" value="LRR_8"/>
    <property type="match status" value="1"/>
</dbReference>
<dbReference type="GO" id="GO:0005886">
    <property type="term" value="C:plasma membrane"/>
    <property type="evidence" value="ECO:0007669"/>
    <property type="project" value="UniProtKB-SubCell"/>
</dbReference>
<feature type="transmembrane region" description="Helical" evidence="23">
    <location>
        <begin position="649"/>
        <end position="671"/>
    </location>
</feature>
<evidence type="ECO:0000256" key="13">
    <source>
        <dbReference type="ARBA" id="ARBA00022741"/>
    </source>
</evidence>
<evidence type="ECO:0000256" key="18">
    <source>
        <dbReference type="ARBA" id="ARBA00023170"/>
    </source>
</evidence>
<dbReference type="PROSITE" id="PS51450">
    <property type="entry name" value="LRR"/>
    <property type="match status" value="1"/>
</dbReference>
<evidence type="ECO:0000256" key="20">
    <source>
        <dbReference type="ARBA" id="ARBA00047899"/>
    </source>
</evidence>
<dbReference type="EC" id="2.7.11.1" evidence="4"/>
<dbReference type="GO" id="GO:0005524">
    <property type="term" value="F:ATP binding"/>
    <property type="evidence" value="ECO:0007669"/>
    <property type="project" value="UniProtKB-UniRule"/>
</dbReference>
<keyword evidence="5" id="KW-1003">Cell membrane</keyword>
<dbReference type="KEGG" id="ghi:107904081"/>
<gene>
    <name evidence="26" type="primary">LOC107904081</name>
</gene>
<reference evidence="26" key="2">
    <citation type="submission" date="2025-08" db="UniProtKB">
        <authorList>
            <consortium name="RefSeq"/>
        </authorList>
    </citation>
    <scope>IDENTIFICATION</scope>
</reference>
<dbReference type="SMART" id="SM00220">
    <property type="entry name" value="S_TKc"/>
    <property type="match status" value="1"/>
</dbReference>
<name>A0A1U8JAZ6_GOSHI</name>
<evidence type="ECO:0000256" key="12">
    <source>
        <dbReference type="ARBA" id="ARBA00022737"/>
    </source>
</evidence>
<dbReference type="Gene3D" id="3.80.10.10">
    <property type="entry name" value="Ribonuclease Inhibitor"/>
    <property type="match status" value="3"/>
</dbReference>
<dbReference type="SMART" id="SM00369">
    <property type="entry name" value="LRR_TYP"/>
    <property type="match status" value="7"/>
</dbReference>
<dbReference type="GO" id="GO:0004674">
    <property type="term" value="F:protein serine/threonine kinase activity"/>
    <property type="evidence" value="ECO:0007669"/>
    <property type="project" value="UniProtKB-KW"/>
</dbReference>
<evidence type="ECO:0000313" key="25">
    <source>
        <dbReference type="Proteomes" id="UP000818029"/>
    </source>
</evidence>
<keyword evidence="25" id="KW-1185">Reference proteome</keyword>
<sequence>MEKSRTKFLLSLVAVITLVSLSFTLAMAALGNETDRLALLALKDELVGGGLLSWNASLHFCEWQGVRCGGQHQRVIGLSLAGMKLGGSISPSIRNLSFLREVNFSNNSLKGIIPRAFGHLKRLRSLNLRYNNLQGNIPVDLNNCSNLQFLLLSDNSFSGKIPFQSGENMIKLSLDSNDFVGGIPSSLGNLSSLDYLQLGDNHLEGDIPFDIGRLYNLKILVLRQNNLSGTIPSSIYNLSAMRYLAIGSNKLHGSLESHLGFAFPELEILHFGDNHFSGRIPASVTNISGLKDFDIHSNAFSGLVPENMGKLQNLVFFYIDYNHLGIGKGGDLDFLPSLTNCSRLNDLDIHHNRLGGVLPNSIANLSAQLEHLFMGGNQISGSIPQGIGNLVKLKNLHIRENLFTGEVPTSIGKLRNIGRFDLSLNRLSGEIPSCIGNLSRLLYLHLNGNNFEGRIPLTLGKCKDMEIMDLSQNKIGGTIPDQLIAAFQRLITLNLSHNAFNGSVPSAISNSKNLVELYVDNNDFSGELPGGFGEISELRILHMQGNYFDGSIPQALGILRGLESLDLSGNNLTGTIPLELQKLPFLVSLNLSFNQLEGEVPEGGVFNNISQFSLVGNKDLCGGIPEIELPKCFNQAAKAKRNGLSTKSIIIIVISLSLASVSVAFIAILCWRKLSGKEMIPLALRQVCFVRVSYKELVQATNGFEASNLVGKGSFGSVYKGFLDQQENPVAIKVLNLQNLRAIKSFTVECEALRNVRHRNLVKLITCCSSIDCQGNDFKAIVLEFMANGTLESWLHHDYDEDHSSRHLNFAQMLDIAIDVANALDYLHHHCRTPIVHRDLKPTNVLLDDDMVAHVGDFGMAKLLSDAASKLDNEQTTSSVIKGTLGYLPPEYGMGGLTSREGDIYSYGILILEMITRKRPTDDLFGDGMSLHSYCKMVLPENLEEILDFRLLEQINRKSQKIRGDQNIDCNMLDCLVSFTKVGVACSVEVPVQRMKVEDVVTELHAIKARLHARNQIDPQQKAKNN</sequence>
<organism evidence="25 26">
    <name type="scientific">Gossypium hirsutum</name>
    <name type="common">Upland cotton</name>
    <name type="synonym">Gossypium mexicanum</name>
    <dbReference type="NCBI Taxonomy" id="3635"/>
    <lineage>
        <taxon>Eukaryota</taxon>
        <taxon>Viridiplantae</taxon>
        <taxon>Streptophyta</taxon>
        <taxon>Embryophyta</taxon>
        <taxon>Tracheophyta</taxon>
        <taxon>Spermatophyta</taxon>
        <taxon>Magnoliopsida</taxon>
        <taxon>eudicotyledons</taxon>
        <taxon>Gunneridae</taxon>
        <taxon>Pentapetalae</taxon>
        <taxon>rosids</taxon>
        <taxon>malvids</taxon>
        <taxon>Malvales</taxon>
        <taxon>Malvaceae</taxon>
        <taxon>Malvoideae</taxon>
        <taxon>Gossypium</taxon>
    </lineage>
</organism>
<dbReference type="InterPro" id="IPR013210">
    <property type="entry name" value="LRR_N_plant-typ"/>
</dbReference>
<dbReference type="Pfam" id="PF00560">
    <property type="entry name" value="LRR_1"/>
    <property type="match status" value="2"/>
</dbReference>
<evidence type="ECO:0000313" key="26">
    <source>
        <dbReference type="RefSeq" id="XP_016685838.1"/>
    </source>
</evidence>
<dbReference type="PROSITE" id="PS00107">
    <property type="entry name" value="PROTEIN_KINASE_ATP"/>
    <property type="match status" value="1"/>
</dbReference>
<keyword evidence="7" id="KW-0597">Phosphoprotein</keyword>
<keyword evidence="19" id="KW-0325">Glycoprotein</keyword>
<evidence type="ECO:0000256" key="16">
    <source>
        <dbReference type="ARBA" id="ARBA00022989"/>
    </source>
</evidence>
<keyword evidence="12" id="KW-0677">Repeat</keyword>
<dbReference type="GeneID" id="107904081"/>
<dbReference type="FunFam" id="3.80.10.10:FF:000095">
    <property type="entry name" value="LRR receptor-like serine/threonine-protein kinase GSO1"/>
    <property type="match status" value="1"/>
</dbReference>
<dbReference type="InterPro" id="IPR032675">
    <property type="entry name" value="LRR_dom_sf"/>
</dbReference>
<proteinExistence type="inferred from homology"/>
<dbReference type="Pfam" id="PF08263">
    <property type="entry name" value="LRRNT_2"/>
    <property type="match status" value="1"/>
</dbReference>
<comment type="subcellular location">
    <subcellularLocation>
        <location evidence="1">Cell membrane</location>
        <topology evidence="1">Single-pass membrane protein</topology>
    </subcellularLocation>
    <subcellularLocation>
        <location evidence="2">Membrane</location>
        <topology evidence="2">Single-pass type I membrane protein</topology>
    </subcellularLocation>
</comment>
<evidence type="ECO:0000256" key="17">
    <source>
        <dbReference type="ARBA" id="ARBA00023136"/>
    </source>
</evidence>
<dbReference type="PaxDb" id="3635-A0A1U8JAZ6"/>
<comment type="catalytic activity">
    <reaction evidence="20">
        <text>L-threonyl-[protein] + ATP = O-phospho-L-threonyl-[protein] + ADP + H(+)</text>
        <dbReference type="Rhea" id="RHEA:46608"/>
        <dbReference type="Rhea" id="RHEA-COMP:11060"/>
        <dbReference type="Rhea" id="RHEA-COMP:11605"/>
        <dbReference type="ChEBI" id="CHEBI:15378"/>
        <dbReference type="ChEBI" id="CHEBI:30013"/>
        <dbReference type="ChEBI" id="CHEBI:30616"/>
        <dbReference type="ChEBI" id="CHEBI:61977"/>
        <dbReference type="ChEBI" id="CHEBI:456216"/>
        <dbReference type="EC" id="2.7.11.1"/>
    </reaction>
</comment>
<dbReference type="Gene3D" id="1.10.510.10">
    <property type="entry name" value="Transferase(Phosphotransferase) domain 1"/>
    <property type="match status" value="1"/>
</dbReference>
<evidence type="ECO:0000256" key="4">
    <source>
        <dbReference type="ARBA" id="ARBA00012513"/>
    </source>
</evidence>
<keyword evidence="15 22" id="KW-0067">ATP-binding</keyword>
<dbReference type="RefSeq" id="XP_016685838.1">
    <property type="nucleotide sequence ID" value="XM_016830349.2"/>
</dbReference>
<dbReference type="SUPFAM" id="SSF56112">
    <property type="entry name" value="Protein kinase-like (PK-like)"/>
    <property type="match status" value="1"/>
</dbReference>
<dbReference type="SMR" id="A0A1U8JAZ6"/>
<keyword evidence="11" id="KW-0732">Signal</keyword>
<keyword evidence="14" id="KW-0418">Kinase</keyword>
<dbReference type="PANTHER" id="PTHR27008:SF592">
    <property type="entry name" value="LEUCINE-RICH REPEAT RECEPTOR-LIKE PROTEIN KINASE FAMILY PROTEIN-RELATED"/>
    <property type="match status" value="1"/>
</dbReference>
<evidence type="ECO:0000256" key="5">
    <source>
        <dbReference type="ARBA" id="ARBA00022475"/>
    </source>
</evidence>
<comment type="similarity">
    <text evidence="3">Belongs to the protein kinase superfamily. Ser/Thr protein kinase family.</text>
</comment>
<evidence type="ECO:0000256" key="15">
    <source>
        <dbReference type="ARBA" id="ARBA00022840"/>
    </source>
</evidence>
<dbReference type="Pfam" id="PF00069">
    <property type="entry name" value="Pkinase"/>
    <property type="match status" value="1"/>
</dbReference>
<evidence type="ECO:0000256" key="8">
    <source>
        <dbReference type="ARBA" id="ARBA00022614"/>
    </source>
</evidence>
<evidence type="ECO:0000256" key="3">
    <source>
        <dbReference type="ARBA" id="ARBA00008684"/>
    </source>
</evidence>
<dbReference type="FunFam" id="1.10.510.10:FF:000358">
    <property type="entry name" value="Putative leucine-rich repeat receptor-like serine/threonine-protein kinase"/>
    <property type="match status" value="1"/>
</dbReference>
<dbReference type="PROSITE" id="PS50011">
    <property type="entry name" value="PROTEIN_KINASE_DOM"/>
    <property type="match status" value="1"/>
</dbReference>
<evidence type="ECO:0000256" key="11">
    <source>
        <dbReference type="ARBA" id="ARBA00022729"/>
    </source>
</evidence>
<evidence type="ECO:0000259" key="24">
    <source>
        <dbReference type="PROSITE" id="PS50011"/>
    </source>
</evidence>
<keyword evidence="16 23" id="KW-1133">Transmembrane helix</keyword>
<keyword evidence="9" id="KW-0808">Transferase</keyword>
<keyword evidence="13 22" id="KW-0547">Nucleotide-binding</keyword>
<keyword evidence="10 23" id="KW-0812">Transmembrane</keyword>
<dbReference type="OrthoDB" id="676979at2759"/>
<dbReference type="InterPro" id="IPR003591">
    <property type="entry name" value="Leu-rich_rpt_typical-subtyp"/>
</dbReference>
<feature type="binding site" evidence="22">
    <location>
        <position position="733"/>
    </location>
    <ligand>
        <name>ATP</name>
        <dbReference type="ChEBI" id="CHEBI:30616"/>
    </ligand>
</feature>
<keyword evidence="17 23" id="KW-0472">Membrane</keyword>
<comment type="catalytic activity">
    <reaction evidence="21">
        <text>L-seryl-[protein] + ATP = O-phospho-L-seryl-[protein] + ADP + H(+)</text>
        <dbReference type="Rhea" id="RHEA:17989"/>
        <dbReference type="Rhea" id="RHEA-COMP:9863"/>
        <dbReference type="Rhea" id="RHEA-COMP:11604"/>
        <dbReference type="ChEBI" id="CHEBI:15378"/>
        <dbReference type="ChEBI" id="CHEBI:29999"/>
        <dbReference type="ChEBI" id="CHEBI:30616"/>
        <dbReference type="ChEBI" id="CHEBI:83421"/>
        <dbReference type="ChEBI" id="CHEBI:456216"/>
        <dbReference type="EC" id="2.7.11.1"/>
    </reaction>
</comment>
<evidence type="ECO:0000256" key="10">
    <source>
        <dbReference type="ARBA" id="ARBA00022692"/>
    </source>
</evidence>
<dbReference type="FunFam" id="3.80.10.10:FF:000288">
    <property type="entry name" value="LRR receptor-like serine/threonine-protein kinase EFR"/>
    <property type="match status" value="1"/>
</dbReference>
<protein>
    <recommendedName>
        <fullName evidence="4">non-specific serine/threonine protein kinase</fullName>
        <ecNumber evidence="4">2.7.11.1</ecNumber>
    </recommendedName>
</protein>
<dbReference type="InterPro" id="IPR051809">
    <property type="entry name" value="Plant_receptor-like_S/T_kinase"/>
</dbReference>
<feature type="domain" description="Protein kinase" evidence="24">
    <location>
        <begin position="704"/>
        <end position="1008"/>
    </location>
</feature>
<evidence type="ECO:0000256" key="2">
    <source>
        <dbReference type="ARBA" id="ARBA00004479"/>
    </source>
</evidence>
<evidence type="ECO:0000256" key="19">
    <source>
        <dbReference type="ARBA" id="ARBA00023180"/>
    </source>
</evidence>
<evidence type="ECO:0000256" key="21">
    <source>
        <dbReference type="ARBA" id="ARBA00048679"/>
    </source>
</evidence>
<dbReference type="SUPFAM" id="SSF52058">
    <property type="entry name" value="L domain-like"/>
    <property type="match status" value="2"/>
</dbReference>
<dbReference type="AlphaFoldDB" id="A0A1U8JAZ6"/>
<accession>A0A1U8JAZ6</accession>
<evidence type="ECO:0000256" key="22">
    <source>
        <dbReference type="PROSITE-ProRule" id="PRU10141"/>
    </source>
</evidence>
<dbReference type="InterPro" id="IPR017441">
    <property type="entry name" value="Protein_kinase_ATP_BS"/>
</dbReference>
<evidence type="ECO:0000256" key="7">
    <source>
        <dbReference type="ARBA" id="ARBA00022553"/>
    </source>
</evidence>
<dbReference type="PROSITE" id="PS00108">
    <property type="entry name" value="PROTEIN_KINASE_ST"/>
    <property type="match status" value="1"/>
</dbReference>
<dbReference type="InterPro" id="IPR000719">
    <property type="entry name" value="Prot_kinase_dom"/>
</dbReference>